<evidence type="ECO:0000313" key="3">
    <source>
        <dbReference type="EMBL" id="MBP3959813.1"/>
    </source>
</evidence>
<keyword evidence="1" id="KW-0472">Membrane</keyword>
<name>A0ABS5C1D9_9BACT</name>
<dbReference type="Proteomes" id="UP000676565">
    <property type="component" value="Unassembled WGS sequence"/>
</dbReference>
<gene>
    <name evidence="3" type="ORF">J8F10_31585</name>
</gene>
<dbReference type="InterPro" id="IPR000073">
    <property type="entry name" value="AB_hydrolase_1"/>
</dbReference>
<evidence type="ECO:0000259" key="2">
    <source>
        <dbReference type="Pfam" id="PF00561"/>
    </source>
</evidence>
<dbReference type="PANTHER" id="PTHR12277:SF81">
    <property type="entry name" value="PROTEIN ABHD13"/>
    <property type="match status" value="1"/>
</dbReference>
<reference evidence="3 4" key="1">
    <citation type="submission" date="2021-04" db="EMBL/GenBank/DDBJ databases">
        <authorList>
            <person name="Ivanova A."/>
        </authorList>
    </citation>
    <scope>NUCLEOTIDE SEQUENCE [LARGE SCALE GENOMIC DNA]</scope>
    <source>
        <strain evidence="3 4">G18</strain>
    </source>
</reference>
<proteinExistence type="predicted"/>
<feature type="domain" description="AB hydrolase-1" evidence="2">
    <location>
        <begin position="79"/>
        <end position="179"/>
    </location>
</feature>
<comment type="caution">
    <text evidence="3">The sequence shown here is derived from an EMBL/GenBank/DDBJ whole genome shotgun (WGS) entry which is preliminary data.</text>
</comment>
<dbReference type="GO" id="GO:0016787">
    <property type="term" value="F:hydrolase activity"/>
    <property type="evidence" value="ECO:0007669"/>
    <property type="project" value="UniProtKB-KW"/>
</dbReference>
<dbReference type="InterPro" id="IPR029058">
    <property type="entry name" value="AB_hydrolase_fold"/>
</dbReference>
<keyword evidence="1" id="KW-0812">Transmembrane</keyword>
<protein>
    <submittedName>
        <fullName evidence="3">Alpha/beta hydrolase</fullName>
    </submittedName>
</protein>
<evidence type="ECO:0000313" key="4">
    <source>
        <dbReference type="Proteomes" id="UP000676565"/>
    </source>
</evidence>
<feature type="transmembrane region" description="Helical" evidence="1">
    <location>
        <begin position="12"/>
        <end position="29"/>
    </location>
</feature>
<dbReference type="SUPFAM" id="SSF53474">
    <property type="entry name" value="alpha/beta-Hydrolases"/>
    <property type="match status" value="1"/>
</dbReference>
<dbReference type="Pfam" id="PF00561">
    <property type="entry name" value="Abhydrolase_1"/>
    <property type="match status" value="1"/>
</dbReference>
<dbReference type="Gene3D" id="3.40.50.1820">
    <property type="entry name" value="alpha/beta hydrolase"/>
    <property type="match status" value="1"/>
</dbReference>
<evidence type="ECO:0000256" key="1">
    <source>
        <dbReference type="SAM" id="Phobius"/>
    </source>
</evidence>
<keyword evidence="1" id="KW-1133">Transmembrane helix</keyword>
<dbReference type="PANTHER" id="PTHR12277">
    <property type="entry name" value="ALPHA/BETA HYDROLASE DOMAIN-CONTAINING PROTEIN"/>
    <property type="match status" value="1"/>
</dbReference>
<organism evidence="3 4">
    <name type="scientific">Gemmata palustris</name>
    <dbReference type="NCBI Taxonomy" id="2822762"/>
    <lineage>
        <taxon>Bacteria</taxon>
        <taxon>Pseudomonadati</taxon>
        <taxon>Planctomycetota</taxon>
        <taxon>Planctomycetia</taxon>
        <taxon>Gemmatales</taxon>
        <taxon>Gemmataceae</taxon>
        <taxon>Gemmata</taxon>
    </lineage>
</organism>
<keyword evidence="4" id="KW-1185">Reference proteome</keyword>
<keyword evidence="3" id="KW-0378">Hydrolase</keyword>
<dbReference type="RefSeq" id="WP_210660617.1">
    <property type="nucleotide sequence ID" value="NZ_JAGKQQ010000001.1"/>
</dbReference>
<sequence>MPSPLRRVRRWAVLLLVAYLGIVVVFWFIERQLVFRPSSAEEAWLKPEDDRTQDVQFDSADGTKIFGRWIPPESPQHGAVLVANGNGGNLTHRGRLAADLRRALGAGVLLFDYPGYGKSAGKPTEEGCYAAGDAAYRWLTDEARVAPNRIILCGESLGGGTAVELATKREHRALVLIYTFTSLPAAAKHHFPFLPVHTLMRTRFDNLAKIGRCPRPVFLVHGTADSVVPFDHSEQLSAAANEPKCFVRLEGAGHSVLPGESYTPALVNFLHAHAP</sequence>
<dbReference type="EMBL" id="JAGKQQ010000001">
    <property type="protein sequence ID" value="MBP3959813.1"/>
    <property type="molecule type" value="Genomic_DNA"/>
</dbReference>
<accession>A0ABS5C1D9</accession>